<protein>
    <recommendedName>
        <fullName evidence="3">Helix-turn-helix domain-containing protein</fullName>
    </recommendedName>
</protein>
<evidence type="ECO:0008006" key="3">
    <source>
        <dbReference type="Google" id="ProtNLM"/>
    </source>
</evidence>
<evidence type="ECO:0000313" key="1">
    <source>
        <dbReference type="EMBL" id="MCA9385741.1"/>
    </source>
</evidence>
<name>A0A955L8N0_9BACT</name>
<accession>A0A955L8N0</accession>
<comment type="caution">
    <text evidence="1">The sequence shown here is derived from an EMBL/GenBank/DDBJ whole genome shotgun (WGS) entry which is preliminary data.</text>
</comment>
<evidence type="ECO:0000313" key="2">
    <source>
        <dbReference type="Proteomes" id="UP000754563"/>
    </source>
</evidence>
<organism evidence="1 2">
    <name type="scientific">Candidatus Dojkabacteria bacterium</name>
    <dbReference type="NCBI Taxonomy" id="2099670"/>
    <lineage>
        <taxon>Bacteria</taxon>
        <taxon>Candidatus Dojkabacteria</taxon>
    </lineage>
</organism>
<dbReference type="AlphaFoldDB" id="A0A955L8N0"/>
<gene>
    <name evidence="1" type="ORF">KC717_03775</name>
</gene>
<dbReference type="Proteomes" id="UP000754563">
    <property type="component" value="Unassembled WGS sequence"/>
</dbReference>
<dbReference type="EMBL" id="JAGQLH010000042">
    <property type="protein sequence ID" value="MCA9385741.1"/>
    <property type="molecule type" value="Genomic_DNA"/>
</dbReference>
<proteinExistence type="predicted"/>
<reference evidence="1" key="1">
    <citation type="submission" date="2020-04" db="EMBL/GenBank/DDBJ databases">
        <authorList>
            <person name="Zhang T."/>
        </authorList>
    </citation>
    <scope>NUCLEOTIDE SEQUENCE</scope>
    <source>
        <strain evidence="1">HKST-UBA11</strain>
    </source>
</reference>
<reference evidence="1" key="2">
    <citation type="journal article" date="2021" name="Microbiome">
        <title>Successional dynamics and alternative stable states in a saline activated sludge microbial community over 9 years.</title>
        <authorList>
            <person name="Wang Y."/>
            <person name="Ye J."/>
            <person name="Ju F."/>
            <person name="Liu L."/>
            <person name="Boyd J.A."/>
            <person name="Deng Y."/>
            <person name="Parks D.H."/>
            <person name="Jiang X."/>
            <person name="Yin X."/>
            <person name="Woodcroft B.J."/>
            <person name="Tyson G.W."/>
            <person name="Hugenholtz P."/>
            <person name="Polz M.F."/>
            <person name="Zhang T."/>
        </authorList>
    </citation>
    <scope>NUCLEOTIDE SEQUENCE</scope>
    <source>
        <strain evidence="1">HKST-UBA11</strain>
    </source>
</reference>
<sequence length="204" mass="22758">MATEKNKGGRPLIVLTDEQVAKVEEVAEHLTIKQIAGYFGFSERVFYEIKQRQEAVSASYKKGKAKGVLEVAYKLKSLIDQGDVSAIIFYLKTQGGWSTTSRNEDEPKFAVGNKTPKEIMDAGLDALARGEIGINEAQQIGNLALTTMNIANNTSPETQAVYHQRSIEEAKAFAKKIEKAMEQYQTMKEFEEFMAQKSDKAYSD</sequence>